<proteinExistence type="predicted"/>
<organism evidence="3 4">
    <name type="scientific">Armadillidium nasatum</name>
    <dbReference type="NCBI Taxonomy" id="96803"/>
    <lineage>
        <taxon>Eukaryota</taxon>
        <taxon>Metazoa</taxon>
        <taxon>Ecdysozoa</taxon>
        <taxon>Arthropoda</taxon>
        <taxon>Crustacea</taxon>
        <taxon>Multicrustacea</taxon>
        <taxon>Malacostraca</taxon>
        <taxon>Eumalacostraca</taxon>
        <taxon>Peracarida</taxon>
        <taxon>Isopoda</taxon>
        <taxon>Oniscidea</taxon>
        <taxon>Crinocheta</taxon>
        <taxon>Armadillidiidae</taxon>
        <taxon>Armadillidium</taxon>
    </lineage>
</organism>
<name>A0A5N5TEW6_9CRUS</name>
<gene>
    <name evidence="3" type="ORF">Anas_02411</name>
</gene>
<dbReference type="Proteomes" id="UP000326759">
    <property type="component" value="Unassembled WGS sequence"/>
</dbReference>
<feature type="region of interest" description="Disordered" evidence="1">
    <location>
        <begin position="245"/>
        <end position="269"/>
    </location>
</feature>
<accession>A0A5N5TEW6</accession>
<evidence type="ECO:0000313" key="3">
    <source>
        <dbReference type="EMBL" id="KAB7503480.1"/>
    </source>
</evidence>
<evidence type="ECO:0000256" key="2">
    <source>
        <dbReference type="SAM" id="SignalP"/>
    </source>
</evidence>
<dbReference type="OrthoDB" id="6365772at2759"/>
<comment type="caution">
    <text evidence="3">The sequence shown here is derived from an EMBL/GenBank/DDBJ whole genome shotgun (WGS) entry which is preliminary data.</text>
</comment>
<feature type="signal peptide" evidence="2">
    <location>
        <begin position="1"/>
        <end position="19"/>
    </location>
</feature>
<feature type="chain" id="PRO_5024380701" evidence="2">
    <location>
        <begin position="20"/>
        <end position="327"/>
    </location>
</feature>
<keyword evidence="4" id="KW-1185">Reference proteome</keyword>
<evidence type="ECO:0000256" key="1">
    <source>
        <dbReference type="SAM" id="MobiDB-lite"/>
    </source>
</evidence>
<evidence type="ECO:0000313" key="4">
    <source>
        <dbReference type="Proteomes" id="UP000326759"/>
    </source>
</evidence>
<feature type="compositionally biased region" description="Low complexity" evidence="1">
    <location>
        <begin position="250"/>
        <end position="264"/>
    </location>
</feature>
<dbReference type="EMBL" id="SEYY01005085">
    <property type="protein sequence ID" value="KAB7503480.1"/>
    <property type="molecule type" value="Genomic_DNA"/>
</dbReference>
<dbReference type="AlphaFoldDB" id="A0A5N5TEW6"/>
<keyword evidence="2" id="KW-0732">Signal</keyword>
<reference evidence="3 4" key="1">
    <citation type="journal article" date="2019" name="PLoS Biol.">
        <title>Sex chromosomes control vertical transmission of feminizing Wolbachia symbionts in an isopod.</title>
        <authorList>
            <person name="Becking T."/>
            <person name="Chebbi M.A."/>
            <person name="Giraud I."/>
            <person name="Moumen B."/>
            <person name="Laverre T."/>
            <person name="Caubet Y."/>
            <person name="Peccoud J."/>
            <person name="Gilbert C."/>
            <person name="Cordaux R."/>
        </authorList>
    </citation>
    <scope>NUCLEOTIDE SEQUENCE [LARGE SCALE GENOMIC DNA]</scope>
    <source>
        <strain evidence="3">ANa2</strain>
        <tissue evidence="3">Whole body excluding digestive tract and cuticle</tissue>
    </source>
</reference>
<protein>
    <submittedName>
        <fullName evidence="3">Uncharacterized protein</fullName>
    </submittedName>
</protein>
<sequence length="327" mass="37422">MTSFETIIILLTLWTQALSLPFRSFSPRSVPGRLRVSSDPDSIKDYLNNYLEMFKQHQLRNRQYPYTIPEYEPVYQQGYLSRRPEINDEGTWYDDITPPEQVSAGIDERDNNNQEAALLQLFLDHLAGKYSLEDLETIERQAAIEDNTEYQLQSLMPHKKSRYPIMGSRSVPRKFLDVSERQGQKEEAFMVPASSVRKPVFLRNIPNPQKVQTNLLPTKVTTVTKTTPVHDEKVVNKNEKVTKVPNLEVTSSTPATPSADTTDSLKSASTTMEPGIKSAYEAFLAYLDQERFLRKTADEAKHFPQKRFVSDQKSLTQQLASLKKTVT</sequence>